<reference evidence="1" key="2">
    <citation type="submission" date="2021-04" db="EMBL/GenBank/DDBJ databases">
        <authorList>
            <person name="Gilroy R."/>
        </authorList>
    </citation>
    <scope>NUCLEOTIDE SEQUENCE</scope>
    <source>
        <strain evidence="1">ChiW19-6364</strain>
    </source>
</reference>
<dbReference type="AlphaFoldDB" id="A0A9D2U508"/>
<gene>
    <name evidence="1" type="ORF">H9913_03160</name>
</gene>
<proteinExistence type="predicted"/>
<evidence type="ECO:0000313" key="1">
    <source>
        <dbReference type="EMBL" id="HJD39003.1"/>
    </source>
</evidence>
<organism evidence="1 2">
    <name type="scientific">Candidatus Blautia stercoripullorum</name>
    <dbReference type="NCBI Taxonomy" id="2838502"/>
    <lineage>
        <taxon>Bacteria</taxon>
        <taxon>Bacillati</taxon>
        <taxon>Bacillota</taxon>
        <taxon>Clostridia</taxon>
        <taxon>Lachnospirales</taxon>
        <taxon>Lachnospiraceae</taxon>
        <taxon>Blautia</taxon>
    </lineage>
</organism>
<dbReference type="Proteomes" id="UP000823850">
    <property type="component" value="Unassembled WGS sequence"/>
</dbReference>
<dbReference type="EMBL" id="DWUX01000060">
    <property type="protein sequence ID" value="HJD39003.1"/>
    <property type="molecule type" value="Genomic_DNA"/>
</dbReference>
<accession>A0A9D2U508</accession>
<reference evidence="1" key="1">
    <citation type="journal article" date="2021" name="PeerJ">
        <title>Extensive microbial diversity within the chicken gut microbiome revealed by metagenomics and culture.</title>
        <authorList>
            <person name="Gilroy R."/>
            <person name="Ravi A."/>
            <person name="Getino M."/>
            <person name="Pursley I."/>
            <person name="Horton D.L."/>
            <person name="Alikhan N.F."/>
            <person name="Baker D."/>
            <person name="Gharbi K."/>
            <person name="Hall N."/>
            <person name="Watson M."/>
            <person name="Adriaenssens E.M."/>
            <person name="Foster-Nyarko E."/>
            <person name="Jarju S."/>
            <person name="Secka A."/>
            <person name="Antonio M."/>
            <person name="Oren A."/>
            <person name="Chaudhuri R.R."/>
            <person name="La Ragione R."/>
            <person name="Hildebrand F."/>
            <person name="Pallen M.J."/>
        </authorList>
    </citation>
    <scope>NUCLEOTIDE SEQUENCE</scope>
    <source>
        <strain evidence="1">ChiW19-6364</strain>
    </source>
</reference>
<comment type="caution">
    <text evidence="1">The sequence shown here is derived from an EMBL/GenBank/DDBJ whole genome shotgun (WGS) entry which is preliminary data.</text>
</comment>
<evidence type="ECO:0000313" key="2">
    <source>
        <dbReference type="Proteomes" id="UP000823850"/>
    </source>
</evidence>
<name>A0A9D2U508_9FIRM</name>
<sequence length="109" mass="12438">MIEIYDCESKELAAKYEDRDSIDQFISALDIESWEKAGNISSDFSPKYTIELYHDTEKQDTNNDIEEITVYGNGEYASIFITSPGGAKQNYKTKIDVSNFILGKIKDFD</sequence>
<protein>
    <submittedName>
        <fullName evidence="1">Uncharacterized protein</fullName>
    </submittedName>
</protein>